<dbReference type="CDD" id="cd00834">
    <property type="entry name" value="KAS_I_II"/>
    <property type="match status" value="1"/>
</dbReference>
<dbReference type="InterPro" id="IPR014030">
    <property type="entry name" value="Ketoacyl_synth_N"/>
</dbReference>
<gene>
    <name evidence="4" type="ORF">METZ01_LOCUS300107</name>
</gene>
<dbReference type="PROSITE" id="PS52004">
    <property type="entry name" value="KS3_2"/>
    <property type="match status" value="1"/>
</dbReference>
<dbReference type="Gene3D" id="3.40.47.10">
    <property type="match status" value="2"/>
</dbReference>
<evidence type="ECO:0000256" key="2">
    <source>
        <dbReference type="ARBA" id="ARBA00022679"/>
    </source>
</evidence>
<keyword evidence="2" id="KW-0808">Transferase</keyword>
<dbReference type="InterPro" id="IPR016039">
    <property type="entry name" value="Thiolase-like"/>
</dbReference>
<dbReference type="GO" id="GO:0004315">
    <property type="term" value="F:3-oxoacyl-[acyl-carrier-protein] synthase activity"/>
    <property type="evidence" value="ECO:0007669"/>
    <property type="project" value="TreeGrafter"/>
</dbReference>
<evidence type="ECO:0000256" key="1">
    <source>
        <dbReference type="ARBA" id="ARBA00008467"/>
    </source>
</evidence>
<dbReference type="Pfam" id="PF02801">
    <property type="entry name" value="Ketoacyl-synt_C"/>
    <property type="match status" value="1"/>
</dbReference>
<dbReference type="SMART" id="SM00825">
    <property type="entry name" value="PKS_KS"/>
    <property type="match status" value="1"/>
</dbReference>
<feature type="non-terminal residue" evidence="4">
    <location>
        <position position="299"/>
    </location>
</feature>
<dbReference type="PANTHER" id="PTHR11712:SF336">
    <property type="entry name" value="3-OXOACYL-[ACYL-CARRIER-PROTEIN] SYNTHASE, MITOCHONDRIAL"/>
    <property type="match status" value="1"/>
</dbReference>
<comment type="similarity">
    <text evidence="1">Belongs to the thiolase-like superfamily. Beta-ketoacyl-ACP synthases family.</text>
</comment>
<dbReference type="SUPFAM" id="SSF53901">
    <property type="entry name" value="Thiolase-like"/>
    <property type="match status" value="2"/>
</dbReference>
<protein>
    <recommendedName>
        <fullName evidence="3">Ketosynthase family 3 (KS3) domain-containing protein</fullName>
    </recommendedName>
</protein>
<reference evidence="4" key="1">
    <citation type="submission" date="2018-05" db="EMBL/GenBank/DDBJ databases">
        <authorList>
            <person name="Lanie J.A."/>
            <person name="Ng W.-L."/>
            <person name="Kazmierczak K.M."/>
            <person name="Andrzejewski T.M."/>
            <person name="Davidsen T.M."/>
            <person name="Wayne K.J."/>
            <person name="Tettelin H."/>
            <person name="Glass J.I."/>
            <person name="Rusch D."/>
            <person name="Podicherti R."/>
            <person name="Tsui H.-C.T."/>
            <person name="Winkler M.E."/>
        </authorList>
    </citation>
    <scope>NUCLEOTIDE SEQUENCE</scope>
</reference>
<dbReference type="InterPro" id="IPR014031">
    <property type="entry name" value="Ketoacyl_synth_C"/>
</dbReference>
<dbReference type="InterPro" id="IPR000794">
    <property type="entry name" value="Beta-ketoacyl_synthase"/>
</dbReference>
<dbReference type="AlphaFoldDB" id="A0A382ME40"/>
<evidence type="ECO:0000313" key="4">
    <source>
        <dbReference type="EMBL" id="SVC47253.1"/>
    </source>
</evidence>
<dbReference type="InterPro" id="IPR020841">
    <property type="entry name" value="PKS_Beta-ketoAc_synthase_dom"/>
</dbReference>
<dbReference type="NCBIfam" id="NF005589">
    <property type="entry name" value="PRK07314.1"/>
    <property type="match status" value="1"/>
</dbReference>
<feature type="domain" description="Ketosynthase family 3 (KS3)" evidence="3">
    <location>
        <begin position="1"/>
        <end position="299"/>
    </location>
</feature>
<dbReference type="GO" id="GO:0006633">
    <property type="term" value="P:fatty acid biosynthetic process"/>
    <property type="evidence" value="ECO:0007669"/>
    <property type="project" value="TreeGrafter"/>
</dbReference>
<proteinExistence type="inferred from homology"/>
<dbReference type="GO" id="GO:0005829">
    <property type="term" value="C:cytosol"/>
    <property type="evidence" value="ECO:0007669"/>
    <property type="project" value="TreeGrafter"/>
</dbReference>
<sequence>MKRVVVTGIGAITPIGNSKDDFWDGVLSGKNGIDYVTRFDTTEFRSQIGGEVKGFDGEKFISRKEASRLPLFIQYAIAGAVMARDDADINLDSIDPYRVGVGIGSGIGGICVMEENARALTLKGPKRVSPFFVPHEIINMASGRVSMLMNAKGPNFASVTACATSNNAIGEAYRLIQQSHADVMFTGGTEAAITPLGYAGFDSMRAMSTRNDDPKHASRPFDKERDGFVMGEGSGIIILESLEHAQKRNANIYAEIVGCGMTADAYDMVHPRNDGEGASKAMEFALRGAKLNPQDVDYI</sequence>
<dbReference type="PANTHER" id="PTHR11712">
    <property type="entry name" value="POLYKETIDE SYNTHASE-RELATED"/>
    <property type="match status" value="1"/>
</dbReference>
<dbReference type="FunFam" id="3.40.47.10:FF:000018">
    <property type="entry name" value="3-oxoacyl-[acyl-carrier-protein] synthase 2"/>
    <property type="match status" value="1"/>
</dbReference>
<accession>A0A382ME40</accession>
<dbReference type="EMBL" id="UINC01093102">
    <property type="protein sequence ID" value="SVC47253.1"/>
    <property type="molecule type" value="Genomic_DNA"/>
</dbReference>
<organism evidence="4">
    <name type="scientific">marine metagenome</name>
    <dbReference type="NCBI Taxonomy" id="408172"/>
    <lineage>
        <taxon>unclassified sequences</taxon>
        <taxon>metagenomes</taxon>
        <taxon>ecological metagenomes</taxon>
    </lineage>
</organism>
<name>A0A382ME40_9ZZZZ</name>
<evidence type="ECO:0000259" key="3">
    <source>
        <dbReference type="PROSITE" id="PS52004"/>
    </source>
</evidence>
<dbReference type="Pfam" id="PF00109">
    <property type="entry name" value="ketoacyl-synt"/>
    <property type="match status" value="1"/>
</dbReference>